<feature type="transmembrane region" description="Helical" evidence="1">
    <location>
        <begin position="163"/>
        <end position="181"/>
    </location>
</feature>
<keyword evidence="1" id="KW-0472">Membrane</keyword>
<dbReference type="GO" id="GO:0016747">
    <property type="term" value="F:acyltransferase activity, transferring groups other than amino-acyl groups"/>
    <property type="evidence" value="ECO:0007669"/>
    <property type="project" value="InterPro"/>
</dbReference>
<protein>
    <recommendedName>
        <fullName evidence="2">Acyltransferase 3 domain-containing protein</fullName>
    </recommendedName>
</protein>
<feature type="transmembrane region" description="Helical" evidence="1">
    <location>
        <begin position="219"/>
        <end position="238"/>
    </location>
</feature>
<feature type="domain" description="Acyltransferase 3" evidence="2">
    <location>
        <begin position="11"/>
        <end position="332"/>
    </location>
</feature>
<organism evidence="3">
    <name type="scientific">hydrothermal vent metagenome</name>
    <dbReference type="NCBI Taxonomy" id="652676"/>
    <lineage>
        <taxon>unclassified sequences</taxon>
        <taxon>metagenomes</taxon>
        <taxon>ecological metagenomes</taxon>
    </lineage>
</organism>
<feature type="transmembrane region" description="Helical" evidence="1">
    <location>
        <begin position="46"/>
        <end position="68"/>
    </location>
</feature>
<gene>
    <name evidence="3" type="ORF">MNBD_ALPHA06-679</name>
</gene>
<feature type="transmembrane region" description="Helical" evidence="1">
    <location>
        <begin position="134"/>
        <end position="156"/>
    </location>
</feature>
<dbReference type="PANTHER" id="PTHR23028:SF131">
    <property type="entry name" value="BLR2367 PROTEIN"/>
    <property type="match status" value="1"/>
</dbReference>
<evidence type="ECO:0000256" key="1">
    <source>
        <dbReference type="SAM" id="Phobius"/>
    </source>
</evidence>
<keyword evidence="1" id="KW-0812">Transmembrane</keyword>
<dbReference type="EMBL" id="UOEE01000187">
    <property type="protein sequence ID" value="VAV94722.1"/>
    <property type="molecule type" value="Genomic_DNA"/>
</dbReference>
<evidence type="ECO:0000259" key="2">
    <source>
        <dbReference type="Pfam" id="PF01757"/>
    </source>
</evidence>
<dbReference type="InterPro" id="IPR050879">
    <property type="entry name" value="Acyltransferase_3"/>
</dbReference>
<feature type="transmembrane region" description="Helical" evidence="1">
    <location>
        <begin position="89"/>
        <end position="106"/>
    </location>
</feature>
<sequence length="353" mass="39858">MNPPKRLQLDSIRMLRGLAVLLVLLSHLMSVERKYAGDRLLADWMIAGFSGVDLFFGISGFIMVYVTWKAQQGWRQSAAFLLARAGRIYPLYWLVSFALLLVWLQAPELVFASEPAEPNILRSFLLWPEARVPLLPVGWTLIHEVYFYLVFAAVLLLPHKFRWLGFVLWIGVVAVGFMAYLPMNSPPALPKVVFSALALEFIAGAIAAYAFFRWQGKGWKWCLLFGVLGFIAANIWALHDPASSFWGSRSRAFVFAPFLLLLIYAVVGWEKTGQRFARVLVWVGDQSYSLYLTHLLTLSLLGRIWALVARPGIADNVLALPILVMGSLLVGQLTFIVFEKPMLAVVKNWRARL</sequence>
<dbReference type="InterPro" id="IPR002656">
    <property type="entry name" value="Acyl_transf_3_dom"/>
</dbReference>
<dbReference type="AlphaFoldDB" id="A0A3B0RT82"/>
<keyword evidence="1" id="KW-1133">Transmembrane helix</keyword>
<feature type="transmembrane region" description="Helical" evidence="1">
    <location>
        <begin position="250"/>
        <end position="267"/>
    </location>
</feature>
<reference evidence="3" key="1">
    <citation type="submission" date="2018-06" db="EMBL/GenBank/DDBJ databases">
        <authorList>
            <person name="Zhirakovskaya E."/>
        </authorList>
    </citation>
    <scope>NUCLEOTIDE SEQUENCE</scope>
</reference>
<accession>A0A3B0RT82</accession>
<proteinExistence type="predicted"/>
<dbReference type="GO" id="GO:0000271">
    <property type="term" value="P:polysaccharide biosynthetic process"/>
    <property type="evidence" value="ECO:0007669"/>
    <property type="project" value="TreeGrafter"/>
</dbReference>
<evidence type="ECO:0000313" key="3">
    <source>
        <dbReference type="EMBL" id="VAV94722.1"/>
    </source>
</evidence>
<dbReference type="Pfam" id="PF01757">
    <property type="entry name" value="Acyl_transf_3"/>
    <property type="match status" value="1"/>
</dbReference>
<feature type="transmembrane region" description="Helical" evidence="1">
    <location>
        <begin position="318"/>
        <end position="338"/>
    </location>
</feature>
<feature type="transmembrane region" description="Helical" evidence="1">
    <location>
        <begin position="193"/>
        <end position="212"/>
    </location>
</feature>
<name>A0A3B0RT82_9ZZZZ</name>
<dbReference type="PANTHER" id="PTHR23028">
    <property type="entry name" value="ACETYLTRANSFERASE"/>
    <property type="match status" value="1"/>
</dbReference>
<dbReference type="GO" id="GO:0016020">
    <property type="term" value="C:membrane"/>
    <property type="evidence" value="ECO:0007669"/>
    <property type="project" value="TreeGrafter"/>
</dbReference>
<feature type="transmembrane region" description="Helical" evidence="1">
    <location>
        <begin position="288"/>
        <end position="306"/>
    </location>
</feature>